<dbReference type="Pfam" id="PF03118">
    <property type="entry name" value="RNA_pol_A_CTD"/>
    <property type="match status" value="1"/>
</dbReference>
<proteinExistence type="inferred from homology"/>
<dbReference type="Gene3D" id="1.10.150.20">
    <property type="entry name" value="5' to 3' exonuclease, C-terminal subdomain"/>
    <property type="match status" value="1"/>
</dbReference>
<dbReference type="GO" id="GO:0046983">
    <property type="term" value="F:protein dimerization activity"/>
    <property type="evidence" value="ECO:0007669"/>
    <property type="project" value="InterPro"/>
</dbReference>
<dbReference type="SUPFAM" id="SSF55257">
    <property type="entry name" value="RBP11-like subunits of RNA polymerase"/>
    <property type="match status" value="1"/>
</dbReference>
<evidence type="ECO:0000256" key="1">
    <source>
        <dbReference type="ARBA" id="ARBA00007123"/>
    </source>
</evidence>
<evidence type="ECO:0000256" key="9">
    <source>
        <dbReference type="ARBA" id="ARBA00033070"/>
    </source>
</evidence>
<comment type="similarity">
    <text evidence="1">Belongs to the RNA polymerase alpha chain family.</text>
</comment>
<dbReference type="NCBIfam" id="TIGR02027">
    <property type="entry name" value="rpoA"/>
    <property type="match status" value="1"/>
</dbReference>
<dbReference type="EC" id="2.7.7.6" evidence="2"/>
<dbReference type="GO" id="GO:0000428">
    <property type="term" value="C:DNA-directed RNA polymerase complex"/>
    <property type="evidence" value="ECO:0007669"/>
    <property type="project" value="UniProtKB-KW"/>
</dbReference>
<evidence type="ECO:0000313" key="12">
    <source>
        <dbReference type="EMBL" id="EKD66442.1"/>
    </source>
</evidence>
<dbReference type="InterPro" id="IPR036603">
    <property type="entry name" value="RBP11-like"/>
</dbReference>
<name>K2AXF1_9BACT</name>
<accession>K2AXF1</accession>
<dbReference type="InterPro" id="IPR011260">
    <property type="entry name" value="RNAP_asu_C"/>
</dbReference>
<keyword evidence="5" id="KW-0808">Transferase</keyword>
<evidence type="ECO:0000256" key="6">
    <source>
        <dbReference type="ARBA" id="ARBA00022695"/>
    </source>
</evidence>
<gene>
    <name evidence="12" type="ORF">ACD_49C00042G0015</name>
</gene>
<evidence type="ECO:0000256" key="3">
    <source>
        <dbReference type="ARBA" id="ARBA00015972"/>
    </source>
</evidence>
<dbReference type="AlphaFoldDB" id="K2AXF1"/>
<dbReference type="CDD" id="cd06928">
    <property type="entry name" value="RNAP_alpha_NTD"/>
    <property type="match status" value="1"/>
</dbReference>
<dbReference type="GO" id="GO:0003677">
    <property type="term" value="F:DNA binding"/>
    <property type="evidence" value="ECO:0007669"/>
    <property type="project" value="InterPro"/>
</dbReference>
<dbReference type="Gene3D" id="2.170.120.12">
    <property type="entry name" value="DNA-directed RNA polymerase, insert domain"/>
    <property type="match status" value="1"/>
</dbReference>
<evidence type="ECO:0000259" key="11">
    <source>
        <dbReference type="SMART" id="SM00662"/>
    </source>
</evidence>
<dbReference type="FunFam" id="2.170.120.12:FF:000001">
    <property type="entry name" value="DNA-directed RNA polymerase subunit alpha"/>
    <property type="match status" value="1"/>
</dbReference>
<dbReference type="GO" id="GO:0006351">
    <property type="term" value="P:DNA-templated transcription"/>
    <property type="evidence" value="ECO:0007669"/>
    <property type="project" value="InterPro"/>
</dbReference>
<dbReference type="InterPro" id="IPR011773">
    <property type="entry name" value="DNA-dir_RpoA"/>
</dbReference>
<keyword evidence="6" id="KW-0548">Nucleotidyltransferase</keyword>
<dbReference type="GO" id="GO:0003899">
    <property type="term" value="F:DNA-directed RNA polymerase activity"/>
    <property type="evidence" value="ECO:0007669"/>
    <property type="project" value="UniProtKB-EC"/>
</dbReference>
<keyword evidence="4" id="KW-0240">DNA-directed RNA polymerase</keyword>
<dbReference type="SMART" id="SM00662">
    <property type="entry name" value="RPOLD"/>
    <property type="match status" value="1"/>
</dbReference>
<evidence type="ECO:0000256" key="5">
    <source>
        <dbReference type="ARBA" id="ARBA00022679"/>
    </source>
</evidence>
<organism evidence="12">
    <name type="scientific">uncultured bacterium</name>
    <name type="common">gcode 4</name>
    <dbReference type="NCBI Taxonomy" id="1234023"/>
    <lineage>
        <taxon>Bacteria</taxon>
        <taxon>environmental samples</taxon>
    </lineage>
</organism>
<evidence type="ECO:0000256" key="10">
    <source>
        <dbReference type="ARBA" id="ARBA00048552"/>
    </source>
</evidence>
<comment type="catalytic activity">
    <reaction evidence="10">
        <text>RNA(n) + a ribonucleoside 5'-triphosphate = RNA(n+1) + diphosphate</text>
        <dbReference type="Rhea" id="RHEA:21248"/>
        <dbReference type="Rhea" id="RHEA-COMP:14527"/>
        <dbReference type="Rhea" id="RHEA-COMP:17342"/>
        <dbReference type="ChEBI" id="CHEBI:33019"/>
        <dbReference type="ChEBI" id="CHEBI:61557"/>
        <dbReference type="ChEBI" id="CHEBI:140395"/>
        <dbReference type="EC" id="2.7.7.6"/>
    </reaction>
</comment>
<dbReference type="SUPFAM" id="SSF56553">
    <property type="entry name" value="Insert subdomain of RNA polymerase alpha subunit"/>
    <property type="match status" value="1"/>
</dbReference>
<dbReference type="GO" id="GO:0005737">
    <property type="term" value="C:cytoplasm"/>
    <property type="evidence" value="ECO:0007669"/>
    <property type="project" value="UniProtKB-ARBA"/>
</dbReference>
<feature type="domain" description="DNA-directed RNA polymerase RpoA/D/Rpb3-type" evidence="11">
    <location>
        <begin position="22"/>
        <end position="230"/>
    </location>
</feature>
<dbReference type="Pfam" id="PF01000">
    <property type="entry name" value="RNA_pol_A_bac"/>
    <property type="match status" value="1"/>
</dbReference>
<dbReference type="Pfam" id="PF01193">
    <property type="entry name" value="RNA_pol_L"/>
    <property type="match status" value="1"/>
</dbReference>
<comment type="caution">
    <text evidence="12">The sequence shown here is derived from an EMBL/GenBank/DDBJ whole genome shotgun (WGS) entry which is preliminary data.</text>
</comment>
<keyword evidence="7" id="KW-0804">Transcription</keyword>
<evidence type="ECO:0000256" key="4">
    <source>
        <dbReference type="ARBA" id="ARBA00022478"/>
    </source>
</evidence>
<dbReference type="Gene3D" id="3.30.1360.10">
    <property type="entry name" value="RNA polymerase, RBP11-like subunit"/>
    <property type="match status" value="1"/>
</dbReference>
<evidence type="ECO:0000256" key="7">
    <source>
        <dbReference type="ARBA" id="ARBA00023163"/>
    </source>
</evidence>
<dbReference type="InterPro" id="IPR011262">
    <property type="entry name" value="DNA-dir_RNA_pol_insert"/>
</dbReference>
<evidence type="ECO:0000256" key="8">
    <source>
        <dbReference type="ARBA" id="ARBA00032524"/>
    </source>
</evidence>
<dbReference type="EMBL" id="AMFJ01021628">
    <property type="protein sequence ID" value="EKD66442.1"/>
    <property type="molecule type" value="Genomic_DNA"/>
</dbReference>
<dbReference type="SUPFAM" id="SSF47789">
    <property type="entry name" value="C-terminal domain of RNA polymerase alpha subunit"/>
    <property type="match status" value="1"/>
</dbReference>
<sequence length="326" mass="37672">MHIIHNIIWVPKITHEKISDFESKFIISPLPSGFGVTIGNSLRRIMLSSIPGARVTWIKVKWVNHEYSTLPGIKDSILDIMLNLKWLIIDKVDAWAEWIYLSKNKAWVVTAGDIKVPSNIKILNPEMYITEIDKDGLELSIDIRIEKQAGYLGIEELKKREEDVAVLLIDANFSPVLNVKYDILNVRELDISSLDSLEIVIKTNWVISPRDVLIFSSNMLKSYFALFNEEGMQVEGEFIGDFKKLIEREKAEIKTELEKETYTPVEIMWLSPRSLNALINWDILSVEHLVRCTEAKLSSIKWFWKKAMTEVRSALKDRWLKLLGDD</sequence>
<evidence type="ECO:0000256" key="2">
    <source>
        <dbReference type="ARBA" id="ARBA00012418"/>
    </source>
</evidence>
<dbReference type="InterPro" id="IPR036643">
    <property type="entry name" value="RNApol_insert_sf"/>
</dbReference>
<dbReference type="InterPro" id="IPR011263">
    <property type="entry name" value="DNA-dir_RNA_pol_RpoA/D/Rpb3"/>
</dbReference>
<protein>
    <recommendedName>
        <fullName evidence="3">DNA-directed RNA polymerase subunit alpha</fullName>
        <ecNumber evidence="2">2.7.7.6</ecNumber>
    </recommendedName>
    <alternativeName>
        <fullName evidence="9">RNA polymerase subunit alpha</fullName>
    </alternativeName>
    <alternativeName>
        <fullName evidence="8">Transcriptase subunit alpha</fullName>
    </alternativeName>
</protein>
<reference evidence="12" key="1">
    <citation type="journal article" date="2012" name="Science">
        <title>Fermentation, hydrogen, and sulfur metabolism in multiple uncultivated bacterial phyla.</title>
        <authorList>
            <person name="Wrighton K.C."/>
            <person name="Thomas B.C."/>
            <person name="Sharon I."/>
            <person name="Miller C.S."/>
            <person name="Castelle C.J."/>
            <person name="VerBerkmoes N.C."/>
            <person name="Wilkins M.J."/>
            <person name="Hettich R.L."/>
            <person name="Lipton M.S."/>
            <person name="Williams K.H."/>
            <person name="Long P.E."/>
            <person name="Banfield J.F."/>
        </authorList>
    </citation>
    <scope>NUCLEOTIDE SEQUENCE [LARGE SCALE GENOMIC DNA]</scope>
</reference>